<evidence type="ECO:0000256" key="1">
    <source>
        <dbReference type="ARBA" id="ARBA00022884"/>
    </source>
</evidence>
<feature type="region of interest" description="Disordered" evidence="3">
    <location>
        <begin position="242"/>
        <end position="262"/>
    </location>
</feature>
<dbReference type="Pfam" id="PF00076">
    <property type="entry name" value="RRM_1"/>
    <property type="match status" value="1"/>
</dbReference>
<protein>
    <recommendedName>
        <fullName evidence="4">RRM domain-containing protein</fullName>
    </recommendedName>
</protein>
<proteinExistence type="predicted"/>
<feature type="region of interest" description="Disordered" evidence="3">
    <location>
        <begin position="1"/>
        <end position="111"/>
    </location>
</feature>
<organism evidence="5 6">
    <name type="scientific">Cherax quadricarinatus</name>
    <name type="common">Australian red claw crayfish</name>
    <dbReference type="NCBI Taxonomy" id="27406"/>
    <lineage>
        <taxon>Eukaryota</taxon>
        <taxon>Metazoa</taxon>
        <taxon>Ecdysozoa</taxon>
        <taxon>Arthropoda</taxon>
        <taxon>Crustacea</taxon>
        <taxon>Multicrustacea</taxon>
        <taxon>Malacostraca</taxon>
        <taxon>Eumalacostraca</taxon>
        <taxon>Eucarida</taxon>
        <taxon>Decapoda</taxon>
        <taxon>Pleocyemata</taxon>
        <taxon>Astacidea</taxon>
        <taxon>Parastacoidea</taxon>
        <taxon>Parastacidae</taxon>
        <taxon>Cherax</taxon>
    </lineage>
</organism>
<dbReference type="SUPFAM" id="SSF54928">
    <property type="entry name" value="RNA-binding domain, RBD"/>
    <property type="match status" value="1"/>
</dbReference>
<evidence type="ECO:0000259" key="4">
    <source>
        <dbReference type="PROSITE" id="PS50102"/>
    </source>
</evidence>
<dbReference type="PROSITE" id="PS50102">
    <property type="entry name" value="RRM"/>
    <property type="match status" value="1"/>
</dbReference>
<dbReference type="CDD" id="cd00590">
    <property type="entry name" value="RRM_SF"/>
    <property type="match status" value="1"/>
</dbReference>
<dbReference type="InterPro" id="IPR035979">
    <property type="entry name" value="RBD_domain_sf"/>
</dbReference>
<dbReference type="EMBL" id="JARKIK010000050">
    <property type="protein sequence ID" value="KAK8734683.1"/>
    <property type="molecule type" value="Genomic_DNA"/>
</dbReference>
<feature type="domain" description="RRM" evidence="4">
    <location>
        <begin position="160"/>
        <end position="244"/>
    </location>
</feature>
<feature type="compositionally biased region" description="Basic residues" evidence="3">
    <location>
        <begin position="75"/>
        <end position="90"/>
    </location>
</feature>
<evidence type="ECO:0000256" key="2">
    <source>
        <dbReference type="PROSITE-ProRule" id="PRU00176"/>
    </source>
</evidence>
<reference evidence="5 6" key="1">
    <citation type="journal article" date="2024" name="BMC Genomics">
        <title>Genome assembly of redclaw crayfish (Cherax quadricarinatus) provides insights into its immune adaptation and hypoxia tolerance.</title>
        <authorList>
            <person name="Liu Z."/>
            <person name="Zheng J."/>
            <person name="Li H."/>
            <person name="Fang K."/>
            <person name="Wang S."/>
            <person name="He J."/>
            <person name="Zhou D."/>
            <person name="Weng S."/>
            <person name="Chi M."/>
            <person name="Gu Z."/>
            <person name="He J."/>
            <person name="Li F."/>
            <person name="Wang M."/>
        </authorList>
    </citation>
    <scope>NUCLEOTIDE SEQUENCE [LARGE SCALE GENOMIC DNA]</scope>
    <source>
        <strain evidence="5">ZL_2023a</strain>
    </source>
</reference>
<keyword evidence="6" id="KW-1185">Reference proteome</keyword>
<dbReference type="InterPro" id="IPR012677">
    <property type="entry name" value="Nucleotide-bd_a/b_plait_sf"/>
</dbReference>
<comment type="caution">
    <text evidence="5">The sequence shown here is derived from an EMBL/GenBank/DDBJ whole genome shotgun (WGS) entry which is preliminary data.</text>
</comment>
<keyword evidence="1 2" id="KW-0694">RNA-binding</keyword>
<evidence type="ECO:0000256" key="3">
    <source>
        <dbReference type="SAM" id="MobiDB-lite"/>
    </source>
</evidence>
<sequence length="262" mass="29654">MTKKGGGNKVPKSTGGFAQRHANTDGGKVGKKGKGKKKGKGGLGGANQNEIKGLKNDKQNKNIGPQNEKQDKNVVSKKRNSKQESRKRKRQTEFTSEEVQMQLGDGLQAEHEVRASSRDLRTLYVRFPKSLKVSKGTEVKELVKEAIDVRLPRCSSINFCSLYIGRVPMTTTRDDLRKAFRTAAQIDYRRKKKNLRTRFALITYGSQEEALKVFNSSKNLKINGEEVTVMFAKARQIDVRNNRNETPPKKMKMEQVVKEERK</sequence>
<feature type="non-terminal residue" evidence="5">
    <location>
        <position position="262"/>
    </location>
</feature>
<dbReference type="Gene3D" id="3.30.70.330">
    <property type="match status" value="1"/>
</dbReference>
<dbReference type="AlphaFoldDB" id="A0AAW0WR06"/>
<accession>A0AAW0WR06</accession>
<dbReference type="SMART" id="SM00360">
    <property type="entry name" value="RRM"/>
    <property type="match status" value="1"/>
</dbReference>
<evidence type="ECO:0000313" key="6">
    <source>
        <dbReference type="Proteomes" id="UP001445076"/>
    </source>
</evidence>
<dbReference type="GO" id="GO:0003723">
    <property type="term" value="F:RNA binding"/>
    <property type="evidence" value="ECO:0007669"/>
    <property type="project" value="UniProtKB-UniRule"/>
</dbReference>
<feature type="compositionally biased region" description="Basic residues" evidence="3">
    <location>
        <begin position="29"/>
        <end position="40"/>
    </location>
</feature>
<gene>
    <name evidence="5" type="ORF">OTU49_005931</name>
</gene>
<dbReference type="InterPro" id="IPR000504">
    <property type="entry name" value="RRM_dom"/>
</dbReference>
<evidence type="ECO:0000313" key="5">
    <source>
        <dbReference type="EMBL" id="KAK8734683.1"/>
    </source>
</evidence>
<dbReference type="Proteomes" id="UP001445076">
    <property type="component" value="Unassembled WGS sequence"/>
</dbReference>
<name>A0AAW0WR06_CHEQU</name>